<dbReference type="NCBIfam" id="TIGR01439">
    <property type="entry name" value="lp_hng_hel_AbrB"/>
    <property type="match status" value="1"/>
</dbReference>
<sequence>MRQIWLTLVSRPVDARMDALLTLSSKGQLVIPARLRQLLGLRAGDRLALNLEPDGLHLAPQGAANAASAHALIGAAHYEGEPVPLERMDPALYVSKGTP</sequence>
<evidence type="ECO:0000313" key="4">
    <source>
        <dbReference type="Proteomes" id="UP000243002"/>
    </source>
</evidence>
<reference evidence="3 4" key="1">
    <citation type="journal article" date="2018" name="Environ. Microbiol.">
        <title>Ecological and genomic features of two widespread freshwater picocyanobacteria.</title>
        <authorList>
            <person name="Cabello-Yeves P.J."/>
            <person name="Picazo A."/>
            <person name="Camacho A."/>
            <person name="Callieri C."/>
            <person name="Rosselli R."/>
            <person name="Roda-Garcia J.J."/>
            <person name="Coutinho F.H."/>
            <person name="Rodriguez-Valera F."/>
        </authorList>
    </citation>
    <scope>NUCLEOTIDE SEQUENCE [LARGE SCALE GENOMIC DNA]</scope>
    <source>
        <strain evidence="3 4">Tous</strain>
    </source>
</reference>
<dbReference type="AlphaFoldDB" id="A0A2P7MUI7"/>
<dbReference type="SUPFAM" id="SSF89447">
    <property type="entry name" value="AbrB/MazE/MraZ-like"/>
    <property type="match status" value="1"/>
</dbReference>
<comment type="caution">
    <text evidence="3">The sequence shown here is derived from an EMBL/GenBank/DDBJ whole genome shotgun (WGS) entry which is preliminary data.</text>
</comment>
<dbReference type="PROSITE" id="PS51740">
    <property type="entry name" value="SPOVT_ABRB"/>
    <property type="match status" value="1"/>
</dbReference>
<keyword evidence="1" id="KW-0238">DNA-binding</keyword>
<protein>
    <recommendedName>
        <fullName evidence="2">SpoVT-AbrB domain-containing protein</fullName>
    </recommendedName>
</protein>
<dbReference type="Pfam" id="PF04014">
    <property type="entry name" value="MazE_antitoxin"/>
    <property type="match status" value="1"/>
</dbReference>
<dbReference type="InterPro" id="IPR007159">
    <property type="entry name" value="SpoVT-AbrB_dom"/>
</dbReference>
<dbReference type="Gene3D" id="2.10.260.10">
    <property type="match status" value="1"/>
</dbReference>
<organism evidence="3 4">
    <name type="scientific">Cyanobium usitatum str. Tous</name>
    <dbReference type="NCBI Taxonomy" id="2116684"/>
    <lineage>
        <taxon>Bacteria</taxon>
        <taxon>Bacillati</taxon>
        <taxon>Cyanobacteriota</taxon>
        <taxon>Cyanophyceae</taxon>
        <taxon>Synechococcales</taxon>
        <taxon>Prochlorococcaceae</taxon>
        <taxon>Cyanobium</taxon>
    </lineage>
</organism>
<proteinExistence type="predicted"/>
<feature type="domain" description="SpoVT-AbrB" evidence="2">
    <location>
        <begin position="18"/>
        <end position="63"/>
    </location>
</feature>
<evidence type="ECO:0000259" key="2">
    <source>
        <dbReference type="PROSITE" id="PS51740"/>
    </source>
</evidence>
<dbReference type="SMART" id="SM00966">
    <property type="entry name" value="SpoVT_AbrB"/>
    <property type="match status" value="1"/>
</dbReference>
<dbReference type="Proteomes" id="UP000243002">
    <property type="component" value="Unassembled WGS sequence"/>
</dbReference>
<gene>
    <name evidence="3" type="ORF">C7K55_09220</name>
</gene>
<accession>A0A2P7MUI7</accession>
<dbReference type="InterPro" id="IPR037914">
    <property type="entry name" value="SpoVT-AbrB_sf"/>
</dbReference>
<keyword evidence="4" id="KW-1185">Reference proteome</keyword>
<evidence type="ECO:0000313" key="3">
    <source>
        <dbReference type="EMBL" id="PSJ04869.1"/>
    </source>
</evidence>
<dbReference type="GO" id="GO:0003677">
    <property type="term" value="F:DNA binding"/>
    <property type="evidence" value="ECO:0007669"/>
    <property type="project" value="UniProtKB-UniRule"/>
</dbReference>
<evidence type="ECO:0000256" key="1">
    <source>
        <dbReference type="PROSITE-ProRule" id="PRU01076"/>
    </source>
</evidence>
<dbReference type="EMBL" id="PXXO01000009">
    <property type="protein sequence ID" value="PSJ04869.1"/>
    <property type="molecule type" value="Genomic_DNA"/>
</dbReference>
<name>A0A2P7MUI7_9CYAN</name>